<dbReference type="SUPFAM" id="SSF52402">
    <property type="entry name" value="Adenine nucleotide alpha hydrolases-like"/>
    <property type="match status" value="1"/>
</dbReference>
<reference evidence="10 11" key="2">
    <citation type="submission" date="2016-02" db="EMBL/GenBank/DDBJ databases">
        <authorList>
            <person name="Wen L."/>
            <person name="He K."/>
            <person name="Yang H."/>
        </authorList>
    </citation>
    <scope>NUCLEOTIDE SEQUENCE [LARGE SCALE GENOMIC DNA]</scope>
    <source>
        <strain evidence="10 11">AGD 8-3</strain>
    </source>
</reference>
<dbReference type="Pfam" id="PF13537">
    <property type="entry name" value="GATase_7"/>
    <property type="match status" value="1"/>
</dbReference>
<evidence type="ECO:0000256" key="1">
    <source>
        <dbReference type="ARBA" id="ARBA00005187"/>
    </source>
</evidence>
<dbReference type="KEGG" id="hco:LOKO_01286"/>
<dbReference type="InterPro" id="IPR001962">
    <property type="entry name" value="Asn_synthase"/>
</dbReference>
<feature type="binding site" evidence="8">
    <location>
        <position position="98"/>
    </location>
    <ligand>
        <name>L-glutamine</name>
        <dbReference type="ChEBI" id="CHEBI:58359"/>
    </ligand>
</feature>
<evidence type="ECO:0000256" key="7">
    <source>
        <dbReference type="ARBA" id="ARBA00048741"/>
    </source>
</evidence>
<dbReference type="GO" id="GO:0006529">
    <property type="term" value="P:asparagine biosynthetic process"/>
    <property type="evidence" value="ECO:0007669"/>
    <property type="project" value="InterPro"/>
</dbReference>
<comment type="similarity">
    <text evidence="2">Belongs to the asparagine synthetase family.</text>
</comment>
<dbReference type="GO" id="GO:0004066">
    <property type="term" value="F:asparagine synthase (glutamine-hydrolyzing) activity"/>
    <property type="evidence" value="ECO:0007669"/>
    <property type="project" value="UniProtKB-EC"/>
</dbReference>
<evidence type="ECO:0000256" key="6">
    <source>
        <dbReference type="ARBA" id="ARBA00022962"/>
    </source>
</evidence>
<reference evidence="10 11" key="1">
    <citation type="journal article" date="2016" name="Genome Announc.">
        <title>Draft Genome Sequence of 'Halomonas chromatireducens' Strain AGD 8-3, a Haloalkaliphilic Chromate- and Selenite-Reducing Gammaproteobacterium.</title>
        <authorList>
            <person name="Sharko F.S."/>
            <person name="Shapovalova A.A."/>
            <person name="Tsygankova S.V."/>
            <person name="Komova A.V."/>
            <person name="Boulygina E.S."/>
            <person name="Teslyuk A.B."/>
            <person name="Gotovtsev P.M."/>
            <person name="Namsaraev Z.B."/>
            <person name="Khijniak T.V."/>
            <person name="Nedoluzhko A.V."/>
            <person name="Vasilov R.G."/>
        </authorList>
    </citation>
    <scope>NUCLEOTIDE SEQUENCE [LARGE SCALE GENOMIC DNA]</scope>
    <source>
        <strain evidence="10 11">AGD 8-3</strain>
    </source>
</reference>
<keyword evidence="6" id="KW-0315">Glutamine amidotransferase</keyword>
<dbReference type="InterPro" id="IPR006426">
    <property type="entry name" value="Asn_synth_AEB"/>
</dbReference>
<protein>
    <recommendedName>
        <fullName evidence="3">asparagine synthase (glutamine-hydrolyzing)</fullName>
        <ecNumber evidence="3">6.3.5.4</ecNumber>
    </recommendedName>
</protein>
<dbReference type="Proteomes" id="UP000063387">
    <property type="component" value="Chromosome"/>
</dbReference>
<dbReference type="RefSeq" id="WP_144439622.1">
    <property type="nucleotide sequence ID" value="NZ_CP014226.1"/>
</dbReference>
<dbReference type="SUPFAM" id="SSF56235">
    <property type="entry name" value="N-terminal nucleophile aminohydrolases (Ntn hydrolases)"/>
    <property type="match status" value="1"/>
</dbReference>
<dbReference type="EC" id="6.3.5.4" evidence="3"/>
<dbReference type="STRING" id="507626.LOKO_01286"/>
<dbReference type="PIRSF" id="PIRSF001589">
    <property type="entry name" value="Asn_synthetase_glu-h"/>
    <property type="match status" value="1"/>
</dbReference>
<dbReference type="GO" id="GO:0005524">
    <property type="term" value="F:ATP binding"/>
    <property type="evidence" value="ECO:0007669"/>
    <property type="project" value="UniProtKB-KW"/>
</dbReference>
<evidence type="ECO:0000256" key="5">
    <source>
        <dbReference type="ARBA" id="ARBA00022840"/>
    </source>
</evidence>
<dbReference type="InterPro" id="IPR014729">
    <property type="entry name" value="Rossmann-like_a/b/a_fold"/>
</dbReference>
<keyword evidence="11" id="KW-1185">Reference proteome</keyword>
<keyword evidence="4 8" id="KW-0547">Nucleotide-binding</keyword>
<comment type="pathway">
    <text evidence="1">Amino-acid biosynthesis; L-asparagine biosynthesis; L-asparagine from L-aspartate (L-Gln route): step 1/1.</text>
</comment>
<evidence type="ECO:0000313" key="10">
    <source>
        <dbReference type="EMBL" id="AMD00354.1"/>
    </source>
</evidence>
<sequence>MSGICGIIHLNGRPVERNQLEQMAKRAAYRGPNGIDYHLVGPVGLACLSLDVTPDGTGACHLAREDRHGLLFLADARLDNREECAAGSNHFGGKSATDVELMLSTLVQAGEEGPSRLLGDFAYALWDGRHRRLHLARDAMGLRPLYYRVEENRILFASEAQQILSVPGVPRSLNERAVAWHLCCMQTPPGEVFYSGIDEVRPAEEVVIDASAVKRSRIFWQPDPEARIRYRDERDYAAHLRDILTTSVRARLRARDPVGISLSGGVDSTCVASVAGWLRQQGETLPSMRAYSWVFPENLAECDESETIYRIADHFRIPVTEIPAEHTYPFVDDDLNKPHEDDPFFSMFQPFMEMSLAAAGKDRVSTMFYGFRGDVVCGGSVEDVPGVLLGGRFSETRRVLARLARVHGLGRRQAVVRFLLRPLLYDQLKGRYQAVMLPPLFGEVEGEGSEKRVLPAPVRHAESHVSESFLGRVGLPAVEPHYEASRVWPRYAARDRLIHISSPLVARGVGYAERVTARHGIGLADPWSDRRIADFILACPQHLVGNVLASKRMARRAMVGIMPSQAIESIGKVSPESLYIEALRFKAHDKVMDLLTNSRCADLGCIDEVALKARFERFVRGEVPIFDLWPTLSLELWLRRYWA</sequence>
<name>A0A120JVV4_9GAMM</name>
<dbReference type="PANTHER" id="PTHR43284">
    <property type="entry name" value="ASPARAGINE SYNTHETASE (GLUTAMINE-HYDROLYZING)"/>
    <property type="match status" value="1"/>
</dbReference>
<dbReference type="InterPro" id="IPR033738">
    <property type="entry name" value="AsnB_N"/>
</dbReference>
<gene>
    <name evidence="10" type="primary">asnB</name>
    <name evidence="10" type="ORF">LOKO_01286</name>
</gene>
<proteinExistence type="inferred from homology"/>
<evidence type="ECO:0000259" key="9">
    <source>
        <dbReference type="PROSITE" id="PS51278"/>
    </source>
</evidence>
<evidence type="ECO:0000256" key="2">
    <source>
        <dbReference type="ARBA" id="ARBA00005752"/>
    </source>
</evidence>
<comment type="catalytic activity">
    <reaction evidence="7">
        <text>L-aspartate + L-glutamine + ATP + H2O = L-asparagine + L-glutamate + AMP + diphosphate + H(+)</text>
        <dbReference type="Rhea" id="RHEA:12228"/>
        <dbReference type="ChEBI" id="CHEBI:15377"/>
        <dbReference type="ChEBI" id="CHEBI:15378"/>
        <dbReference type="ChEBI" id="CHEBI:29985"/>
        <dbReference type="ChEBI" id="CHEBI:29991"/>
        <dbReference type="ChEBI" id="CHEBI:30616"/>
        <dbReference type="ChEBI" id="CHEBI:33019"/>
        <dbReference type="ChEBI" id="CHEBI:58048"/>
        <dbReference type="ChEBI" id="CHEBI:58359"/>
        <dbReference type="ChEBI" id="CHEBI:456215"/>
        <dbReference type="EC" id="6.3.5.4"/>
    </reaction>
</comment>
<dbReference type="AlphaFoldDB" id="A0A120JVV4"/>
<evidence type="ECO:0000256" key="3">
    <source>
        <dbReference type="ARBA" id="ARBA00012737"/>
    </source>
</evidence>
<dbReference type="InterPro" id="IPR029055">
    <property type="entry name" value="Ntn_hydrolases_N"/>
</dbReference>
<organism evidence="10 11">
    <name type="scientific">Halomonas chromatireducens</name>
    <dbReference type="NCBI Taxonomy" id="507626"/>
    <lineage>
        <taxon>Bacteria</taxon>
        <taxon>Pseudomonadati</taxon>
        <taxon>Pseudomonadota</taxon>
        <taxon>Gammaproteobacteria</taxon>
        <taxon>Oceanospirillales</taxon>
        <taxon>Halomonadaceae</taxon>
        <taxon>Halomonas</taxon>
    </lineage>
</organism>
<dbReference type="InterPro" id="IPR017932">
    <property type="entry name" value="GATase_2_dom"/>
</dbReference>
<evidence type="ECO:0000256" key="8">
    <source>
        <dbReference type="PIRSR" id="PIRSR001589-2"/>
    </source>
</evidence>
<dbReference type="PANTHER" id="PTHR43284:SF1">
    <property type="entry name" value="ASPARAGINE SYNTHETASE"/>
    <property type="match status" value="1"/>
</dbReference>
<dbReference type="PROSITE" id="PS51278">
    <property type="entry name" value="GATASE_TYPE_2"/>
    <property type="match status" value="1"/>
</dbReference>
<dbReference type="Pfam" id="PF00733">
    <property type="entry name" value="Asn_synthase"/>
    <property type="match status" value="1"/>
</dbReference>
<dbReference type="OrthoDB" id="9763290at2"/>
<dbReference type="Gene3D" id="3.60.20.10">
    <property type="entry name" value="Glutamine Phosphoribosylpyrophosphate, subunit 1, domain 1"/>
    <property type="match status" value="1"/>
</dbReference>
<feature type="domain" description="Glutamine amidotransferase type-2" evidence="9">
    <location>
        <begin position="5"/>
        <end position="211"/>
    </location>
</feature>
<dbReference type="EMBL" id="CP014226">
    <property type="protein sequence ID" value="AMD00354.1"/>
    <property type="molecule type" value="Genomic_DNA"/>
</dbReference>
<keyword evidence="10" id="KW-0436">Ligase</keyword>
<dbReference type="Gene3D" id="3.40.50.620">
    <property type="entry name" value="HUPs"/>
    <property type="match status" value="1"/>
</dbReference>
<dbReference type="CDD" id="cd00712">
    <property type="entry name" value="AsnB"/>
    <property type="match status" value="1"/>
</dbReference>
<dbReference type="PATRIC" id="fig|507626.3.peg.1270"/>
<evidence type="ECO:0000313" key="11">
    <source>
        <dbReference type="Proteomes" id="UP000063387"/>
    </source>
</evidence>
<keyword evidence="5 8" id="KW-0067">ATP-binding</keyword>
<dbReference type="InterPro" id="IPR051786">
    <property type="entry name" value="ASN_synthetase/amidase"/>
</dbReference>
<evidence type="ECO:0000256" key="4">
    <source>
        <dbReference type="ARBA" id="ARBA00022741"/>
    </source>
</evidence>
<accession>A0A120JVV4</accession>